<protein>
    <recommendedName>
        <fullName evidence="3">Solute-binding protein family 3/N-terminal domain-containing protein</fullName>
    </recommendedName>
</protein>
<gene>
    <name evidence="1" type="ORF">ACFOEK_10335</name>
</gene>
<evidence type="ECO:0000313" key="2">
    <source>
        <dbReference type="Proteomes" id="UP001595476"/>
    </source>
</evidence>
<dbReference type="Gene3D" id="3.40.190.10">
    <property type="entry name" value="Periplasmic binding protein-like II"/>
    <property type="match status" value="2"/>
</dbReference>
<dbReference type="Proteomes" id="UP001595476">
    <property type="component" value="Unassembled WGS sequence"/>
</dbReference>
<dbReference type="SUPFAM" id="SSF53850">
    <property type="entry name" value="Periplasmic binding protein-like II"/>
    <property type="match status" value="1"/>
</dbReference>
<organism evidence="1 2">
    <name type="scientific">Litoribrevibacter euphylliae</name>
    <dbReference type="NCBI Taxonomy" id="1834034"/>
    <lineage>
        <taxon>Bacteria</taxon>
        <taxon>Pseudomonadati</taxon>
        <taxon>Pseudomonadota</taxon>
        <taxon>Gammaproteobacteria</taxon>
        <taxon>Oceanospirillales</taxon>
        <taxon>Oceanospirillaceae</taxon>
        <taxon>Litoribrevibacter</taxon>
    </lineage>
</organism>
<dbReference type="EMBL" id="JBHRSZ010000004">
    <property type="protein sequence ID" value="MFC3151423.1"/>
    <property type="molecule type" value="Genomic_DNA"/>
</dbReference>
<proteinExistence type="predicted"/>
<evidence type="ECO:0000313" key="1">
    <source>
        <dbReference type="EMBL" id="MFC3151423.1"/>
    </source>
</evidence>
<comment type="caution">
    <text evidence="1">The sequence shown here is derived from an EMBL/GenBank/DDBJ whole genome shotgun (WGS) entry which is preliminary data.</text>
</comment>
<dbReference type="RefSeq" id="WP_386720151.1">
    <property type="nucleotide sequence ID" value="NZ_JBHRSZ010000004.1"/>
</dbReference>
<sequence>MKLMPWKRCTTSVKNFSTTHQIEAFTNASFNEKRNEEYWVTDAIYQTQQGLFYSTTRYPDISSEFLLNNLDTLTLYNVHGYSDEIYYIRLKVNKNKEVLSSAKTPQAVLKMLSLGRCDVFVNSIEPILGAHSLDQNTLPKDVWYFPLKDIPQSTFHIYLSRNSPRGEALRNRLNDVIQQKKDEGVLEKILNTYFE</sequence>
<reference evidence="2" key="1">
    <citation type="journal article" date="2019" name="Int. J. Syst. Evol. Microbiol.">
        <title>The Global Catalogue of Microorganisms (GCM) 10K type strain sequencing project: providing services to taxonomists for standard genome sequencing and annotation.</title>
        <authorList>
            <consortium name="The Broad Institute Genomics Platform"/>
            <consortium name="The Broad Institute Genome Sequencing Center for Infectious Disease"/>
            <person name="Wu L."/>
            <person name="Ma J."/>
        </authorList>
    </citation>
    <scope>NUCLEOTIDE SEQUENCE [LARGE SCALE GENOMIC DNA]</scope>
    <source>
        <strain evidence="2">KCTC 52438</strain>
    </source>
</reference>
<evidence type="ECO:0008006" key="3">
    <source>
        <dbReference type="Google" id="ProtNLM"/>
    </source>
</evidence>
<name>A0ABV7HFN3_9GAMM</name>
<keyword evidence="2" id="KW-1185">Reference proteome</keyword>
<accession>A0ABV7HFN3</accession>